<comment type="similarity">
    <text evidence="3">In the N-terminal section; belongs to the PINc/VapC protein family.</text>
</comment>
<dbReference type="InterPro" id="IPR003714">
    <property type="entry name" value="PhoH"/>
</dbReference>
<dbReference type="Pfam" id="PF02562">
    <property type="entry name" value="PhoH"/>
    <property type="match status" value="1"/>
</dbReference>
<dbReference type="GO" id="GO:0005829">
    <property type="term" value="C:cytosol"/>
    <property type="evidence" value="ECO:0007669"/>
    <property type="project" value="TreeGrafter"/>
</dbReference>
<sequence length="441" mass="48891">MKKVFVLDTNVLLHDPMAMFRFEDNDVVLPITIIEELDRFKKGTADTARNARYVSRTLDELRQQGSLVQGITLEKGGTLTVALCHRDTLRQLPAELEGDQGDNAILAVALEYKHNHDMPVVLVSKDTNLRIKADAVGLMAEDYETDKVDYDDLYAGTLEVMTSAEAISQLFGDGHLKLEIPLYPNQCVTLVDQANPAHTALALVQGSSGKLVPLGKLPHAGVSRVQPRNREQRFAFELLLQDSISMVTLVGKAGTGKTLLAIAAGVQKVADERLYSRLLIARPIVPLGRDIGYLPGDIREKLTPWMQPLYDNFDLIFGTQDMRGRPEHWRRGHEEMIDQGLLQIEPLTYIRGRSIPKQFLIVDEAQNLTPHEVKTILTRAGEGTKIILTGDPEQIDNPYVDASSNGLTYVVERFKGEGLAGHITLCKGERSSLAERAALLL</sequence>
<dbReference type="EMBL" id="QBMN01000075">
    <property type="protein sequence ID" value="PZO40341.1"/>
    <property type="molecule type" value="Genomic_DNA"/>
</dbReference>
<evidence type="ECO:0000256" key="3">
    <source>
        <dbReference type="ARBA" id="ARBA00046345"/>
    </source>
</evidence>
<reference evidence="5 6" key="2">
    <citation type="submission" date="2018-06" db="EMBL/GenBank/DDBJ databases">
        <title>Metagenomic assembly of (sub)arctic Cyanobacteria and their associated microbiome from non-axenic cultures.</title>
        <authorList>
            <person name="Baurain D."/>
        </authorList>
    </citation>
    <scope>NUCLEOTIDE SEQUENCE [LARGE SCALE GENOMIC DNA]</scope>
    <source>
        <strain evidence="5">ULC041bin1</strain>
    </source>
</reference>
<feature type="domain" description="PIN" evidence="4">
    <location>
        <begin position="3"/>
        <end position="131"/>
    </location>
</feature>
<gene>
    <name evidence="5" type="ORF">DCF17_12025</name>
</gene>
<dbReference type="FunFam" id="3.40.50.300:FF:000013">
    <property type="entry name" value="PhoH family ATPase"/>
    <property type="match status" value="1"/>
</dbReference>
<dbReference type="Gene3D" id="3.40.50.1010">
    <property type="entry name" value="5'-nuclease"/>
    <property type="match status" value="1"/>
</dbReference>
<dbReference type="FunFam" id="3.40.50.1010:FF:000007">
    <property type="entry name" value="PhoH family protein"/>
    <property type="match status" value="1"/>
</dbReference>
<evidence type="ECO:0000256" key="1">
    <source>
        <dbReference type="ARBA" id="ARBA00022741"/>
    </source>
</evidence>
<dbReference type="Proteomes" id="UP000249081">
    <property type="component" value="Unassembled WGS sequence"/>
</dbReference>
<organism evidence="5 6">
    <name type="scientific">Shackletoniella antarctica</name>
    <dbReference type="NCBI Taxonomy" id="268115"/>
    <lineage>
        <taxon>Bacteria</taxon>
        <taxon>Bacillati</taxon>
        <taxon>Cyanobacteriota</taxon>
        <taxon>Cyanophyceae</taxon>
        <taxon>Oculatellales</taxon>
        <taxon>Oculatellaceae</taxon>
        <taxon>Shackletoniella</taxon>
    </lineage>
</organism>
<reference evidence="6" key="1">
    <citation type="submission" date="2018-04" db="EMBL/GenBank/DDBJ databases">
        <authorList>
            <person name="Cornet L."/>
        </authorList>
    </citation>
    <scope>NUCLEOTIDE SEQUENCE [LARGE SCALE GENOMIC DNA]</scope>
</reference>
<proteinExistence type="inferred from homology"/>
<keyword evidence="2" id="KW-0067">ATP-binding</keyword>
<dbReference type="PANTHER" id="PTHR30473">
    <property type="entry name" value="PROTEIN PHOH"/>
    <property type="match status" value="1"/>
</dbReference>
<name>A0A2W4XYL8_9CYAN</name>
<dbReference type="Pfam" id="PF13638">
    <property type="entry name" value="PIN_4"/>
    <property type="match status" value="1"/>
</dbReference>
<dbReference type="InterPro" id="IPR002716">
    <property type="entry name" value="PIN_dom"/>
</dbReference>
<comment type="caution">
    <text evidence="5">The sequence shown here is derived from an EMBL/GenBank/DDBJ whole genome shotgun (WGS) entry which is preliminary data.</text>
</comment>
<dbReference type="GO" id="GO:0005524">
    <property type="term" value="F:ATP binding"/>
    <property type="evidence" value="ECO:0007669"/>
    <property type="project" value="UniProtKB-KW"/>
</dbReference>
<dbReference type="SUPFAM" id="SSF52540">
    <property type="entry name" value="P-loop containing nucleoside triphosphate hydrolases"/>
    <property type="match status" value="1"/>
</dbReference>
<dbReference type="AlphaFoldDB" id="A0A2W4XYL8"/>
<dbReference type="PANTHER" id="PTHR30473:SF2">
    <property type="entry name" value="PIN DOMAIN-CONTAINING PROTEIN"/>
    <property type="match status" value="1"/>
</dbReference>
<dbReference type="InterPro" id="IPR051451">
    <property type="entry name" value="PhoH2-like"/>
</dbReference>
<dbReference type="InterPro" id="IPR029060">
    <property type="entry name" value="PIN-like_dom_sf"/>
</dbReference>
<evidence type="ECO:0000259" key="4">
    <source>
        <dbReference type="SMART" id="SM00670"/>
    </source>
</evidence>
<evidence type="ECO:0000313" key="5">
    <source>
        <dbReference type="EMBL" id="PZO40341.1"/>
    </source>
</evidence>
<protein>
    <submittedName>
        <fullName evidence="5">Phosphate starvation-inducible protein PhoH</fullName>
    </submittedName>
</protein>
<dbReference type="CDD" id="cd09883">
    <property type="entry name" value="PIN_VapC_PhoHL-ATPase"/>
    <property type="match status" value="1"/>
</dbReference>
<dbReference type="Gene3D" id="3.40.50.300">
    <property type="entry name" value="P-loop containing nucleotide triphosphate hydrolases"/>
    <property type="match status" value="1"/>
</dbReference>
<dbReference type="SMART" id="SM00670">
    <property type="entry name" value="PINc"/>
    <property type="match status" value="1"/>
</dbReference>
<evidence type="ECO:0000256" key="2">
    <source>
        <dbReference type="ARBA" id="ARBA00022840"/>
    </source>
</evidence>
<evidence type="ECO:0000313" key="6">
    <source>
        <dbReference type="Proteomes" id="UP000249081"/>
    </source>
</evidence>
<accession>A0A2W4XYL8</accession>
<dbReference type="InterPro" id="IPR027417">
    <property type="entry name" value="P-loop_NTPase"/>
</dbReference>
<keyword evidence="1" id="KW-0547">Nucleotide-binding</keyword>
<dbReference type="SUPFAM" id="SSF88723">
    <property type="entry name" value="PIN domain-like"/>
    <property type="match status" value="1"/>
</dbReference>